<dbReference type="Pfam" id="PF02906">
    <property type="entry name" value="Fe_hyd_lg_C"/>
    <property type="match status" value="1"/>
</dbReference>
<evidence type="ECO:0000256" key="8">
    <source>
        <dbReference type="ARBA" id="ARBA00022967"/>
    </source>
</evidence>
<dbReference type="Pfam" id="PF10588">
    <property type="entry name" value="NADH-G_4Fe-4S_3"/>
    <property type="match status" value="1"/>
</dbReference>
<evidence type="ECO:0000259" key="16">
    <source>
        <dbReference type="PROSITE" id="PS51839"/>
    </source>
</evidence>
<dbReference type="PROSITE" id="PS00198">
    <property type="entry name" value="4FE4S_FER_1"/>
    <property type="match status" value="1"/>
</dbReference>
<evidence type="ECO:0000256" key="12">
    <source>
        <dbReference type="ARBA" id="ARBA00023136"/>
    </source>
</evidence>
<dbReference type="Gene3D" id="3.10.20.740">
    <property type="match status" value="1"/>
</dbReference>
<evidence type="ECO:0000256" key="13">
    <source>
        <dbReference type="ARBA" id="ARBA00034078"/>
    </source>
</evidence>
<dbReference type="SMART" id="SM00902">
    <property type="entry name" value="Fe_hyd_SSU"/>
    <property type="match status" value="1"/>
</dbReference>
<proteinExistence type="inferred from homology"/>
<dbReference type="InterPro" id="IPR050340">
    <property type="entry name" value="Cytosolic_Fe-S_CAF"/>
</dbReference>
<dbReference type="InterPro" id="IPR013352">
    <property type="entry name" value="Fe_hydrogenase_subset"/>
</dbReference>
<evidence type="ECO:0000256" key="5">
    <source>
        <dbReference type="ARBA" id="ARBA00022714"/>
    </source>
</evidence>
<dbReference type="GO" id="GO:0051539">
    <property type="term" value="F:4 iron, 4 sulfur cluster binding"/>
    <property type="evidence" value="ECO:0007669"/>
    <property type="project" value="UniProtKB-KW"/>
</dbReference>
<dbReference type="Pfam" id="PF02256">
    <property type="entry name" value="Fe_hyd_SSU"/>
    <property type="match status" value="1"/>
</dbReference>
<dbReference type="RefSeq" id="WP_304545199.1">
    <property type="nucleotide sequence ID" value="NZ_JARPTC010000026.1"/>
</dbReference>
<dbReference type="PANTHER" id="PTHR11615">
    <property type="entry name" value="NITRATE, FORMATE, IRON DEHYDROGENASE"/>
    <property type="match status" value="1"/>
</dbReference>
<keyword evidence="5" id="KW-0001">2Fe-2S</keyword>
<dbReference type="Proteomes" id="UP001172911">
    <property type="component" value="Unassembled WGS sequence"/>
</dbReference>
<feature type="domain" description="4Fe-4S His(Cys)3-ligated-type" evidence="16">
    <location>
        <begin position="78"/>
        <end position="117"/>
    </location>
</feature>
<feature type="domain" description="4Fe-4S ferredoxin-type" evidence="15">
    <location>
        <begin position="180"/>
        <end position="209"/>
    </location>
</feature>
<dbReference type="CDD" id="cd00207">
    <property type="entry name" value="fer2"/>
    <property type="match status" value="1"/>
</dbReference>
<sequence>MSGKITINGQLIDFTDEKNILAVARNAGIDIPTLCYHPELSVVGACRLCVVEIERMGVQASCSTAPIDGMVVFTNSGRVNRVRKMVLELLLANHDRECTTCDASGACKLQKYANDYGIKRLRFPSRSQCEALDNSSLSIVRDPNKCILCGLCVRICKEKQGVGVWDFKNRGSRTEIVAAMDQPLAESACINCGQCIAVCPCGALSSNSTAIDEVWAALRDPKKTVVCQIAPAPRAALGEEFGLGSVDVTAKLVAGLRKVGFDKVFDTVFTADMTTIEESNEFLGRVTEGKNLPLFTSCCPGWVKYAEQFHPELLNNVSTCRSPQQMFGSVLKKKYTQDLGIKAEDMFVVSIMPCTAKKYEAKRPEFMTDGVYDVDAVLTTVEAARLFREAGIIFDSLEDSAFDQPMEQATGSGVIFGATGGVMESVIRYVAGKLLNAQGRVDVEFTRGMDDTKIASLSVNDIKLSLAVVNGLAATEALIQKIQSGELDVHAVEVMACPGGCVGGGGQPCQNDSKARQTRATEIYNIDSKMVLHKAQDNEDLDKIFNKYWGGCCNHETHHDLHTHYHPKRQIAGNDIVIKDAEGPEVTVCLGEGCLKKGSLAVVEKLLEMPVKLKGVFCLESCGEGVSVKFNDQILSVSPENVVDTLKSKCSGSGCCGCS</sequence>
<keyword evidence="6" id="KW-0479">Metal-binding</keyword>
<comment type="caution">
    <text evidence="17">The sequence shown here is derived from an EMBL/GenBank/DDBJ whole genome shotgun (WGS) entry which is preliminary data.</text>
</comment>
<dbReference type="SUPFAM" id="SSF53920">
    <property type="entry name" value="Fe-only hydrogenase"/>
    <property type="match status" value="1"/>
</dbReference>
<dbReference type="InterPro" id="IPR017900">
    <property type="entry name" value="4Fe4S_Fe_S_CS"/>
</dbReference>
<comment type="similarity">
    <text evidence="3">Belongs to the complex I 75 kDa subunit family.</text>
</comment>
<dbReference type="SUPFAM" id="SSF54862">
    <property type="entry name" value="4Fe-4S ferredoxins"/>
    <property type="match status" value="1"/>
</dbReference>
<dbReference type="InterPro" id="IPR004108">
    <property type="entry name" value="Fe_hydrogenase_lsu_C"/>
</dbReference>
<dbReference type="GO" id="GO:0051537">
    <property type="term" value="F:2 iron, 2 sulfur cluster binding"/>
    <property type="evidence" value="ECO:0007669"/>
    <property type="project" value="UniProtKB-KW"/>
</dbReference>
<keyword evidence="7" id="KW-0677">Repeat</keyword>
<dbReference type="InterPro" id="IPR036010">
    <property type="entry name" value="2Fe-2S_ferredoxin-like_sf"/>
</dbReference>
<reference evidence="17" key="2">
    <citation type="submission" date="2023-03" db="EMBL/GenBank/DDBJ databases">
        <authorList>
            <person name="Zhang Z."/>
        </authorList>
    </citation>
    <scope>NUCLEOTIDE SEQUENCE</scope>
    <source>
        <strain evidence="17">DSA</strain>
    </source>
</reference>
<dbReference type="NCBIfam" id="TIGR02512">
    <property type="entry name" value="FeFe_hydrog_A"/>
    <property type="match status" value="1"/>
</dbReference>
<feature type="domain" description="4Fe-4S ferredoxin-type" evidence="15">
    <location>
        <begin position="137"/>
        <end position="167"/>
    </location>
</feature>
<dbReference type="EMBL" id="JARPTC010000026">
    <property type="protein sequence ID" value="MDO7788873.1"/>
    <property type="molecule type" value="Genomic_DNA"/>
</dbReference>
<feature type="domain" description="2Fe-2S ferredoxin-type" evidence="14">
    <location>
        <begin position="3"/>
        <end position="78"/>
    </location>
</feature>
<evidence type="ECO:0000313" key="18">
    <source>
        <dbReference type="Proteomes" id="UP001172911"/>
    </source>
</evidence>
<gene>
    <name evidence="17" type="ORF">P6N53_16775</name>
</gene>
<dbReference type="FunFam" id="3.30.70.20:FF:000035">
    <property type="entry name" value="Iron hydrogenase 1"/>
    <property type="match status" value="1"/>
</dbReference>
<evidence type="ECO:0000256" key="6">
    <source>
        <dbReference type="ARBA" id="ARBA00022723"/>
    </source>
</evidence>
<protein>
    <submittedName>
        <fullName evidence="17">[FeFe] hydrogenase, group A</fullName>
    </submittedName>
</protein>
<keyword evidence="10" id="KW-0411">Iron-sulfur</keyword>
<dbReference type="Pfam" id="PF12838">
    <property type="entry name" value="Fer4_7"/>
    <property type="match status" value="1"/>
</dbReference>
<dbReference type="InterPro" id="IPR000283">
    <property type="entry name" value="NADH_UbQ_OxRdtase_75kDa_su_CS"/>
</dbReference>
<dbReference type="Gene3D" id="3.40.950.10">
    <property type="entry name" value="Fe-only Hydrogenase (Larger Subunit), Chain L, domain 3"/>
    <property type="match status" value="1"/>
</dbReference>
<evidence type="ECO:0000256" key="7">
    <source>
        <dbReference type="ARBA" id="ARBA00022737"/>
    </source>
</evidence>
<dbReference type="SMART" id="SM00929">
    <property type="entry name" value="NADH-G_4Fe-4S_3"/>
    <property type="match status" value="1"/>
</dbReference>
<keyword evidence="12" id="KW-0472">Membrane</keyword>
<accession>A0AAW7ZGQ3</accession>
<keyword evidence="9" id="KW-0408">Iron</keyword>
<evidence type="ECO:0000256" key="10">
    <source>
        <dbReference type="ARBA" id="ARBA00023014"/>
    </source>
</evidence>
<dbReference type="GO" id="GO:0005506">
    <property type="term" value="F:iron ion binding"/>
    <property type="evidence" value="ECO:0007669"/>
    <property type="project" value="InterPro"/>
</dbReference>
<name>A0AAW7ZGQ3_9FIRM</name>
<dbReference type="InterPro" id="IPR009016">
    <property type="entry name" value="Fe_hydrogenase"/>
</dbReference>
<comment type="subcellular location">
    <subcellularLocation>
        <location evidence="2">Membrane</location>
    </subcellularLocation>
</comment>
<dbReference type="GO" id="GO:0008901">
    <property type="term" value="F:ferredoxin hydrogenase activity"/>
    <property type="evidence" value="ECO:0007669"/>
    <property type="project" value="InterPro"/>
</dbReference>
<dbReference type="Pfam" id="PF13510">
    <property type="entry name" value="Fer2_4"/>
    <property type="match status" value="1"/>
</dbReference>
<dbReference type="AlphaFoldDB" id="A0AAW7ZGQ3"/>
<organism evidence="17 18">
    <name type="scientific">Desulforamulus aquiferis</name>
    <dbReference type="NCBI Taxonomy" id="1397668"/>
    <lineage>
        <taxon>Bacteria</taxon>
        <taxon>Bacillati</taxon>
        <taxon>Bacillota</taxon>
        <taxon>Clostridia</taxon>
        <taxon>Eubacteriales</taxon>
        <taxon>Peptococcaceae</taxon>
        <taxon>Desulforamulus</taxon>
    </lineage>
</organism>
<evidence type="ECO:0000259" key="15">
    <source>
        <dbReference type="PROSITE" id="PS51379"/>
    </source>
</evidence>
<evidence type="ECO:0000256" key="2">
    <source>
        <dbReference type="ARBA" id="ARBA00004370"/>
    </source>
</evidence>
<evidence type="ECO:0000256" key="4">
    <source>
        <dbReference type="ARBA" id="ARBA00022485"/>
    </source>
</evidence>
<dbReference type="GO" id="GO:0042773">
    <property type="term" value="P:ATP synthesis coupled electron transport"/>
    <property type="evidence" value="ECO:0007669"/>
    <property type="project" value="InterPro"/>
</dbReference>
<dbReference type="Gene3D" id="3.30.70.20">
    <property type="match status" value="1"/>
</dbReference>
<dbReference type="Gene3D" id="4.10.260.20">
    <property type="entry name" value="Iron hydrogenase, small subunit"/>
    <property type="match status" value="1"/>
</dbReference>
<dbReference type="PROSITE" id="PS51085">
    <property type="entry name" value="2FE2S_FER_2"/>
    <property type="match status" value="1"/>
</dbReference>
<dbReference type="PROSITE" id="PS00641">
    <property type="entry name" value="COMPLEX1_75K_1"/>
    <property type="match status" value="1"/>
</dbReference>
<evidence type="ECO:0000256" key="1">
    <source>
        <dbReference type="ARBA" id="ARBA00001966"/>
    </source>
</evidence>
<dbReference type="PROSITE" id="PS51379">
    <property type="entry name" value="4FE4S_FER_2"/>
    <property type="match status" value="2"/>
</dbReference>
<evidence type="ECO:0000256" key="11">
    <source>
        <dbReference type="ARBA" id="ARBA00023027"/>
    </source>
</evidence>
<dbReference type="InterPro" id="IPR036991">
    <property type="entry name" value="Fe_hydrogenase_ssu_sf"/>
</dbReference>
<keyword evidence="8" id="KW-1278">Translocase</keyword>
<dbReference type="GO" id="GO:0008137">
    <property type="term" value="F:NADH dehydrogenase (ubiquinone) activity"/>
    <property type="evidence" value="ECO:0007669"/>
    <property type="project" value="InterPro"/>
</dbReference>
<dbReference type="InterPro" id="IPR003149">
    <property type="entry name" value="Fe_hydrogenase_ssu"/>
</dbReference>
<dbReference type="SUPFAM" id="SSF54292">
    <property type="entry name" value="2Fe-2S ferredoxin-like"/>
    <property type="match status" value="1"/>
</dbReference>
<comment type="cofactor">
    <cofactor evidence="1">
        <name>[4Fe-4S] cluster</name>
        <dbReference type="ChEBI" id="CHEBI:49883"/>
    </cofactor>
</comment>
<dbReference type="Gene3D" id="3.40.50.1780">
    <property type="match status" value="1"/>
</dbReference>
<keyword evidence="4" id="KW-0004">4Fe-4S</keyword>
<dbReference type="GO" id="GO:0016020">
    <property type="term" value="C:membrane"/>
    <property type="evidence" value="ECO:0007669"/>
    <property type="project" value="UniProtKB-SubCell"/>
</dbReference>
<dbReference type="InterPro" id="IPR019574">
    <property type="entry name" value="NADH_UbQ_OxRdtase_Gsu_4Fe4S-bd"/>
</dbReference>
<dbReference type="InterPro" id="IPR017896">
    <property type="entry name" value="4Fe4S_Fe-S-bd"/>
</dbReference>
<evidence type="ECO:0000259" key="14">
    <source>
        <dbReference type="PROSITE" id="PS51085"/>
    </source>
</evidence>
<comment type="cofactor">
    <cofactor evidence="13">
        <name>[2Fe-2S] cluster</name>
        <dbReference type="ChEBI" id="CHEBI:190135"/>
    </cofactor>
</comment>
<dbReference type="InterPro" id="IPR001041">
    <property type="entry name" value="2Fe-2S_ferredoxin-type"/>
</dbReference>
<dbReference type="PROSITE" id="PS51839">
    <property type="entry name" value="4FE4S_HC3"/>
    <property type="match status" value="1"/>
</dbReference>
<evidence type="ECO:0000313" key="17">
    <source>
        <dbReference type="EMBL" id="MDO7788873.1"/>
    </source>
</evidence>
<dbReference type="FunFam" id="3.10.20.740:FF:000004">
    <property type="entry name" value="NADH-quinone oxidoreductase"/>
    <property type="match status" value="1"/>
</dbReference>
<evidence type="ECO:0000256" key="9">
    <source>
        <dbReference type="ARBA" id="ARBA00023004"/>
    </source>
</evidence>
<evidence type="ECO:0000256" key="3">
    <source>
        <dbReference type="ARBA" id="ARBA00005404"/>
    </source>
</evidence>
<keyword evidence="11" id="KW-0520">NAD</keyword>
<reference evidence="17" key="1">
    <citation type="journal article" date="2023" name="J. Hazard. Mater.">
        <title>Anaerobic biodegradation of pyrene and benzo[a]pyrene by a new sulfate-reducing Desulforamulus aquiferis strain DSA.</title>
        <authorList>
            <person name="Zhang Z."/>
            <person name="Sun J."/>
            <person name="Gong X."/>
            <person name="Wang C."/>
            <person name="Wang H."/>
        </authorList>
    </citation>
    <scope>NUCLEOTIDE SEQUENCE</scope>
    <source>
        <strain evidence="17">DSA</strain>
    </source>
</reference>
<keyword evidence="18" id="KW-1185">Reference proteome</keyword>